<dbReference type="PROSITE" id="PS51186">
    <property type="entry name" value="GNAT"/>
    <property type="match status" value="1"/>
</dbReference>
<name>A0A0L0QMR0_VIRPA</name>
<dbReference type="Pfam" id="PF00583">
    <property type="entry name" value="Acetyltransf_1"/>
    <property type="match status" value="1"/>
</dbReference>
<dbReference type="EMBL" id="LGTO01000007">
    <property type="protein sequence ID" value="KNE19513.1"/>
    <property type="molecule type" value="Genomic_DNA"/>
</dbReference>
<accession>A0A0L0QMR0</accession>
<dbReference type="InterPro" id="IPR038764">
    <property type="entry name" value="GNAT_N_AcTrfase_prd"/>
</dbReference>
<evidence type="ECO:0000259" key="1">
    <source>
        <dbReference type="PROSITE" id="PS51186"/>
    </source>
</evidence>
<dbReference type="SUPFAM" id="SSF55729">
    <property type="entry name" value="Acyl-CoA N-acyltransferases (Nat)"/>
    <property type="match status" value="1"/>
</dbReference>
<dbReference type="AlphaFoldDB" id="A0A0L0QMR0"/>
<dbReference type="PATRIC" id="fig|1473.5.peg.1331"/>
<protein>
    <recommendedName>
        <fullName evidence="1">N-acetyltransferase domain-containing protein</fullName>
    </recommendedName>
</protein>
<dbReference type="RefSeq" id="WP_050352052.1">
    <property type="nucleotide sequence ID" value="NZ_CP073011.1"/>
</dbReference>
<evidence type="ECO:0000313" key="3">
    <source>
        <dbReference type="Proteomes" id="UP000036780"/>
    </source>
</evidence>
<dbReference type="InterPro" id="IPR000182">
    <property type="entry name" value="GNAT_dom"/>
</dbReference>
<organism evidence="2 3">
    <name type="scientific">Virgibacillus pantothenticus</name>
    <dbReference type="NCBI Taxonomy" id="1473"/>
    <lineage>
        <taxon>Bacteria</taxon>
        <taxon>Bacillati</taxon>
        <taxon>Bacillota</taxon>
        <taxon>Bacilli</taxon>
        <taxon>Bacillales</taxon>
        <taxon>Bacillaceae</taxon>
        <taxon>Virgibacillus</taxon>
    </lineage>
</organism>
<keyword evidence="3" id="KW-1185">Reference proteome</keyword>
<evidence type="ECO:0000313" key="2">
    <source>
        <dbReference type="EMBL" id="KNE19513.1"/>
    </source>
</evidence>
<dbReference type="Proteomes" id="UP000036780">
    <property type="component" value="Unassembled WGS sequence"/>
</dbReference>
<comment type="caution">
    <text evidence="2">The sequence shown here is derived from an EMBL/GenBank/DDBJ whole genome shotgun (WGS) entry which is preliminary data.</text>
</comment>
<dbReference type="CDD" id="cd04301">
    <property type="entry name" value="NAT_SF"/>
    <property type="match status" value="1"/>
</dbReference>
<feature type="domain" description="N-acetyltransferase" evidence="1">
    <location>
        <begin position="5"/>
        <end position="154"/>
    </location>
</feature>
<sequence length="263" mass="30332">MSKQIKMRQLTTIEELYEMQRVEEAVWHVPPTPIHQTYTALNHGGILIGAYDKAQMVGFLYSFAGFDGEHPYLCSHMLGILPEYRKAGLGLKMKYKQAEIAQNLGYAMITWTFDPLESLNAYLNLHKIGAVGVQYKENHYGKLGGKLNHGLPTDRIQVEWRFAEQRLDMPIELDEANILVHADRDGNPVVAQLFYDQSSLVNDYWLVGIPTNFQSIKQADVSLAMTWRLQTREVFQKLFAEGFKARDVIRKQTENICFYYFTK</sequence>
<dbReference type="OrthoDB" id="9797990at2"/>
<dbReference type="GO" id="GO:0016747">
    <property type="term" value="F:acyltransferase activity, transferring groups other than amino-acyl groups"/>
    <property type="evidence" value="ECO:0007669"/>
    <property type="project" value="InterPro"/>
</dbReference>
<dbReference type="PANTHER" id="PTHR41700:SF1">
    <property type="entry name" value="N-ACETYLTRANSFERASE DOMAIN-CONTAINING PROTEIN"/>
    <property type="match status" value="1"/>
</dbReference>
<dbReference type="PANTHER" id="PTHR41700">
    <property type="entry name" value="GCN5-RELATED N-ACETYLTRANSFERASE"/>
    <property type="match status" value="1"/>
</dbReference>
<dbReference type="Gene3D" id="3.40.630.30">
    <property type="match status" value="1"/>
</dbReference>
<dbReference type="InterPro" id="IPR016181">
    <property type="entry name" value="Acyl_CoA_acyltransferase"/>
</dbReference>
<gene>
    <name evidence="2" type="ORF">AFK71_13600</name>
</gene>
<dbReference type="GeneID" id="66871474"/>
<reference evidence="3" key="1">
    <citation type="submission" date="2015-07" db="EMBL/GenBank/DDBJ databases">
        <title>Fjat-10053 dsm26.</title>
        <authorList>
            <person name="Liu B."/>
            <person name="Wang J."/>
            <person name="Zhu Y."/>
            <person name="Liu G."/>
            <person name="Chen Q."/>
            <person name="Chen Z."/>
            <person name="Lan J."/>
            <person name="Che J."/>
            <person name="Ge C."/>
            <person name="Shi H."/>
            <person name="Pan Z."/>
            <person name="Liu X."/>
        </authorList>
    </citation>
    <scope>NUCLEOTIDE SEQUENCE [LARGE SCALE GENOMIC DNA]</scope>
    <source>
        <strain evidence="3">DSM 26</strain>
    </source>
</reference>
<proteinExistence type="predicted"/>